<evidence type="ECO:0000256" key="12">
    <source>
        <dbReference type="ARBA" id="ARBA00022839"/>
    </source>
</evidence>
<dbReference type="SUPFAM" id="SSF53098">
    <property type="entry name" value="Ribonuclease H-like"/>
    <property type="match status" value="1"/>
</dbReference>
<dbReference type="OMA" id="FPGVIYT"/>
<keyword evidence="16" id="KW-0539">Nucleus</keyword>
<dbReference type="RefSeq" id="XP_016503784.1">
    <property type="nucleotide sequence ID" value="XM_016648298.1"/>
</dbReference>
<comment type="subcellular location">
    <subcellularLocation>
        <location evidence="4">Cytoplasm</location>
    </subcellularLocation>
    <subcellularLocation>
        <location evidence="3">Nucleus</location>
    </subcellularLocation>
</comment>
<dbReference type="GO" id="GO:0004535">
    <property type="term" value="F:poly(A)-specific ribonuclease activity"/>
    <property type="evidence" value="ECO:0000318"/>
    <property type="project" value="GO_Central"/>
</dbReference>
<reference evidence="19" key="2">
    <citation type="submission" date="2025-08" db="UniProtKB">
        <authorList>
            <consortium name="RefSeq"/>
        </authorList>
    </citation>
    <scope>IDENTIFICATION</scope>
    <source>
        <tissue evidence="19">Leaf</tissue>
    </source>
</reference>
<protein>
    <recommendedName>
        <fullName evidence="7">poly(A)-specific ribonuclease</fullName>
        <ecNumber evidence="7">3.1.13.4</ecNumber>
    </recommendedName>
</protein>
<comment type="similarity">
    <text evidence="5">Belongs to the CAF1 family.</text>
</comment>
<keyword evidence="9" id="KW-0540">Nuclease</keyword>
<evidence type="ECO:0000256" key="11">
    <source>
        <dbReference type="ARBA" id="ARBA00022801"/>
    </source>
</evidence>
<comment type="subunit">
    <text evidence="6">Component of the CCR4-NOT complex, at least composed of CRR4 and CAF1 proteins.</text>
</comment>
<comment type="function">
    <text evidence="17">Ubiquitous transcription factor required for a diverse set of processes. It is a component of the CCR4 complex involved in the control of gene expression.</text>
</comment>
<keyword evidence="18" id="KW-1185">Reference proteome</keyword>
<dbReference type="EC" id="3.1.13.4" evidence="7"/>
<keyword evidence="14" id="KW-0805">Transcription regulation</keyword>
<keyword evidence="15" id="KW-0804">Transcription</keyword>
<evidence type="ECO:0000256" key="5">
    <source>
        <dbReference type="ARBA" id="ARBA00008372"/>
    </source>
</evidence>
<comment type="catalytic activity">
    <reaction evidence="1">
        <text>Exonucleolytic cleavage of poly(A) to 5'-AMP.</text>
        <dbReference type="EC" id="3.1.13.4"/>
    </reaction>
</comment>
<dbReference type="InterPro" id="IPR039637">
    <property type="entry name" value="CNOT7/CNOT8/Pop2"/>
</dbReference>
<dbReference type="GO" id="GO:0003723">
    <property type="term" value="F:RNA binding"/>
    <property type="evidence" value="ECO:0007669"/>
    <property type="project" value="UniProtKB-KW"/>
</dbReference>
<dbReference type="STRING" id="4097.A0A1S4CRY7"/>
<dbReference type="GeneID" id="107821839"/>
<dbReference type="GO" id="GO:0005634">
    <property type="term" value="C:nucleus"/>
    <property type="evidence" value="ECO:0007669"/>
    <property type="project" value="UniProtKB-SubCell"/>
</dbReference>
<dbReference type="OrthoDB" id="1164111at2759"/>
<evidence type="ECO:0000256" key="7">
    <source>
        <dbReference type="ARBA" id="ARBA00012161"/>
    </source>
</evidence>
<dbReference type="Proteomes" id="UP000790787">
    <property type="component" value="Chromosome 22"/>
</dbReference>
<evidence type="ECO:0000256" key="6">
    <source>
        <dbReference type="ARBA" id="ARBA00011757"/>
    </source>
</evidence>
<keyword evidence="11" id="KW-0378">Hydrolase</keyword>
<dbReference type="KEGG" id="nta:107821839"/>
<evidence type="ECO:0000256" key="4">
    <source>
        <dbReference type="ARBA" id="ARBA00004496"/>
    </source>
</evidence>
<accession>A0A1S4CRY7</accession>
<dbReference type="Gene3D" id="3.30.420.10">
    <property type="entry name" value="Ribonuclease H-like superfamily/Ribonuclease H"/>
    <property type="match status" value="1"/>
</dbReference>
<evidence type="ECO:0000256" key="16">
    <source>
        <dbReference type="ARBA" id="ARBA00023242"/>
    </source>
</evidence>
<dbReference type="PaxDb" id="4097-A0A1S4CRY7"/>
<dbReference type="Pfam" id="PF04857">
    <property type="entry name" value="CAF1"/>
    <property type="match status" value="1"/>
</dbReference>
<dbReference type="SMR" id="A0A1S4CRY7"/>
<dbReference type="AlphaFoldDB" id="A0A1S4CRY7"/>
<evidence type="ECO:0000256" key="1">
    <source>
        <dbReference type="ARBA" id="ARBA00001663"/>
    </source>
</evidence>
<keyword evidence="13" id="KW-0694">RNA-binding</keyword>
<evidence type="ECO:0000256" key="17">
    <source>
        <dbReference type="ARBA" id="ARBA00025148"/>
    </source>
</evidence>
<dbReference type="GO" id="GO:0046872">
    <property type="term" value="F:metal ion binding"/>
    <property type="evidence" value="ECO:0007669"/>
    <property type="project" value="UniProtKB-KW"/>
</dbReference>
<evidence type="ECO:0000313" key="18">
    <source>
        <dbReference type="Proteomes" id="UP000790787"/>
    </source>
</evidence>
<keyword evidence="12" id="KW-0269">Exonuclease</keyword>
<evidence type="ECO:0000256" key="2">
    <source>
        <dbReference type="ARBA" id="ARBA00001968"/>
    </source>
</evidence>
<evidence type="ECO:0000256" key="13">
    <source>
        <dbReference type="ARBA" id="ARBA00022884"/>
    </source>
</evidence>
<evidence type="ECO:0000256" key="15">
    <source>
        <dbReference type="ARBA" id="ARBA00023163"/>
    </source>
</evidence>
<comment type="cofactor">
    <cofactor evidence="2">
        <name>a divalent metal cation</name>
        <dbReference type="ChEBI" id="CHEBI:60240"/>
    </cofactor>
</comment>
<evidence type="ECO:0000256" key="3">
    <source>
        <dbReference type="ARBA" id="ARBA00004123"/>
    </source>
</evidence>
<evidence type="ECO:0000256" key="8">
    <source>
        <dbReference type="ARBA" id="ARBA00022490"/>
    </source>
</evidence>
<proteinExistence type="inferred from homology"/>
<dbReference type="GO" id="GO:0000288">
    <property type="term" value="P:nuclear-transcribed mRNA catabolic process, deadenylation-dependent decay"/>
    <property type="evidence" value="ECO:0000318"/>
    <property type="project" value="GO_Central"/>
</dbReference>
<dbReference type="InterPro" id="IPR012337">
    <property type="entry name" value="RNaseH-like_sf"/>
</dbReference>
<dbReference type="GO" id="GO:0030015">
    <property type="term" value="C:CCR4-NOT core complex"/>
    <property type="evidence" value="ECO:0000318"/>
    <property type="project" value="GO_Central"/>
</dbReference>
<dbReference type="InterPro" id="IPR006941">
    <property type="entry name" value="RNase_CAF1"/>
</dbReference>
<organism evidence="18 19">
    <name type="scientific">Nicotiana tabacum</name>
    <name type="common">Common tobacco</name>
    <dbReference type="NCBI Taxonomy" id="4097"/>
    <lineage>
        <taxon>Eukaryota</taxon>
        <taxon>Viridiplantae</taxon>
        <taxon>Streptophyta</taxon>
        <taxon>Embryophyta</taxon>
        <taxon>Tracheophyta</taxon>
        <taxon>Spermatophyta</taxon>
        <taxon>Magnoliopsida</taxon>
        <taxon>eudicotyledons</taxon>
        <taxon>Gunneridae</taxon>
        <taxon>Pentapetalae</taxon>
        <taxon>asterids</taxon>
        <taxon>lamiids</taxon>
        <taxon>Solanales</taxon>
        <taxon>Solanaceae</taxon>
        <taxon>Nicotianoideae</taxon>
        <taxon>Nicotianeae</taxon>
        <taxon>Nicotiana</taxon>
    </lineage>
</organism>
<sequence>MAVDEADPDSSPIKIREVWANNLKSEFELISTVIDQYPFVSMDTEFPGVIYTHNPGEHAQASTADKYTLLKRNVDALNIIQLGITLSDSAGNLPHLDSGDHRYIWQFNFSDFDVARDNHASNSIELLRQHGINFEMNRVLGINSVNFAELMMSSGLVCNASVSWVTFHGAYDFAYLLKILTRRQLPGGLNDFLGNLRVFFGNTCYDVKYLMGFCGHHGGLNRVAEALAVNRAVGKSHQAGSDSLLTWHVFHKIRDNSFFKGELEKYAGVLYGYEV</sequence>
<evidence type="ECO:0000256" key="9">
    <source>
        <dbReference type="ARBA" id="ARBA00022722"/>
    </source>
</evidence>
<dbReference type="GO" id="GO:0000932">
    <property type="term" value="C:P-body"/>
    <property type="evidence" value="ECO:0000318"/>
    <property type="project" value="GO_Central"/>
</dbReference>
<evidence type="ECO:0000256" key="10">
    <source>
        <dbReference type="ARBA" id="ARBA00022723"/>
    </source>
</evidence>
<keyword evidence="8" id="KW-0963">Cytoplasm</keyword>
<dbReference type="InterPro" id="IPR036397">
    <property type="entry name" value="RNaseH_sf"/>
</dbReference>
<reference evidence="18" key="1">
    <citation type="journal article" date="2014" name="Nat. Commun.">
        <title>The tobacco genome sequence and its comparison with those of tomato and potato.</title>
        <authorList>
            <person name="Sierro N."/>
            <person name="Battey J.N."/>
            <person name="Ouadi S."/>
            <person name="Bakaher N."/>
            <person name="Bovet L."/>
            <person name="Willig A."/>
            <person name="Goepfert S."/>
            <person name="Peitsch M.C."/>
            <person name="Ivanov N.V."/>
        </authorList>
    </citation>
    <scope>NUCLEOTIDE SEQUENCE [LARGE SCALE GENOMIC DNA]</scope>
</reference>
<keyword evidence="10" id="KW-0479">Metal-binding</keyword>
<name>A0A1S4CRY7_TOBAC</name>
<dbReference type="RefSeq" id="XP_016503784.1">
    <property type="nucleotide sequence ID" value="XM_016648298.2"/>
</dbReference>
<evidence type="ECO:0000256" key="14">
    <source>
        <dbReference type="ARBA" id="ARBA00023015"/>
    </source>
</evidence>
<evidence type="ECO:0000313" key="19">
    <source>
        <dbReference type="RefSeq" id="XP_016503784.1"/>
    </source>
</evidence>
<gene>
    <name evidence="19" type="primary">LOC107821839</name>
</gene>
<dbReference type="PANTHER" id="PTHR10797">
    <property type="entry name" value="CCR4-NOT TRANSCRIPTION COMPLEX SUBUNIT"/>
    <property type="match status" value="1"/>
</dbReference>